<dbReference type="PATRIC" id="fig|47500.12.peg.2798"/>
<gene>
    <name evidence="1" type="ORF">AF333_22895</name>
</gene>
<name>A0A0D1UXD9_ANEMI</name>
<dbReference type="AlphaFoldDB" id="A0A0D1UXD9"/>
<proteinExistence type="predicted"/>
<dbReference type="Proteomes" id="UP000037269">
    <property type="component" value="Unassembled WGS sequence"/>
</dbReference>
<reference evidence="1 2" key="1">
    <citation type="submission" date="2015-07" db="EMBL/GenBank/DDBJ databases">
        <title>Fjat-14205 dsm 2895.</title>
        <authorList>
            <person name="Liu B."/>
            <person name="Wang J."/>
            <person name="Zhu Y."/>
            <person name="Liu G."/>
            <person name="Chen Q."/>
            <person name="Chen Z."/>
            <person name="Lan J."/>
            <person name="Che J."/>
            <person name="Ge C."/>
            <person name="Shi H."/>
            <person name="Pan Z."/>
            <person name="Liu X."/>
        </authorList>
    </citation>
    <scope>NUCLEOTIDE SEQUENCE [LARGE SCALE GENOMIC DNA]</scope>
    <source>
        <strain evidence="1 2">DSM 2895</strain>
    </source>
</reference>
<sequence length="62" mass="7238">MIIVNDVRKSAESVRKLTGKWPHNLLLLMKKLLCGFRPQELFSYAATIFTFSSRIFDVMIYV</sequence>
<comment type="caution">
    <text evidence="1">The sequence shown here is derived from an EMBL/GenBank/DDBJ whole genome shotgun (WGS) entry which is preliminary data.</text>
</comment>
<evidence type="ECO:0000313" key="2">
    <source>
        <dbReference type="Proteomes" id="UP000037269"/>
    </source>
</evidence>
<dbReference type="EMBL" id="LGUG01000004">
    <property type="protein sequence ID" value="KON97855.1"/>
    <property type="molecule type" value="Genomic_DNA"/>
</dbReference>
<accession>A0A0D1UXD9</accession>
<organism evidence="1 2">
    <name type="scientific">Aneurinibacillus migulanus</name>
    <name type="common">Bacillus migulanus</name>
    <dbReference type="NCBI Taxonomy" id="47500"/>
    <lineage>
        <taxon>Bacteria</taxon>
        <taxon>Bacillati</taxon>
        <taxon>Bacillota</taxon>
        <taxon>Bacilli</taxon>
        <taxon>Bacillales</taxon>
        <taxon>Paenibacillaceae</taxon>
        <taxon>Aneurinibacillus group</taxon>
        <taxon>Aneurinibacillus</taxon>
    </lineage>
</organism>
<evidence type="ECO:0000313" key="1">
    <source>
        <dbReference type="EMBL" id="KON97855.1"/>
    </source>
</evidence>
<protein>
    <submittedName>
        <fullName evidence="1">Uncharacterized protein</fullName>
    </submittedName>
</protein>
<dbReference type="STRING" id="47500.AF333_22895"/>
<keyword evidence="2" id="KW-1185">Reference proteome</keyword>